<reference evidence="2 3" key="1">
    <citation type="journal article" date="2007" name="Appl. Environ. Microbiol.">
        <title>Isolation of key methanogens for global methane emission from rice paddy fields: a novel isolate affiliated with the clone cluster rice cluster I.</title>
        <authorList>
            <person name="Sakai S."/>
            <person name="Imachi H."/>
            <person name="Sekiguchi Y."/>
            <person name="Ohashi A."/>
            <person name="Harada H."/>
            <person name="Kamagata Y."/>
        </authorList>
    </citation>
    <scope>NUCLEOTIDE SEQUENCE [LARGE SCALE GENOMIC DNA]</scope>
    <source>
        <strain evidence="3">DSM 17711 / JCM 13418 / NBRC 101707 / SANAE</strain>
    </source>
</reference>
<proteinExistence type="predicted"/>
<feature type="transmembrane region" description="Helical" evidence="1">
    <location>
        <begin position="241"/>
        <end position="263"/>
    </location>
</feature>
<keyword evidence="1" id="KW-0472">Membrane</keyword>
<dbReference type="eggNOG" id="arCOG02436">
    <property type="taxonomic scope" value="Archaea"/>
</dbReference>
<feature type="transmembrane region" description="Helical" evidence="1">
    <location>
        <begin position="193"/>
        <end position="210"/>
    </location>
</feature>
<dbReference type="AlphaFoldDB" id="D1Z092"/>
<dbReference type="GeneID" id="8681900"/>
<evidence type="ECO:0000256" key="1">
    <source>
        <dbReference type="SAM" id="Phobius"/>
    </source>
</evidence>
<dbReference type="PANTHER" id="PTHR37305">
    <property type="entry name" value="INTEGRAL MEMBRANE PROTEIN-RELATED"/>
    <property type="match status" value="1"/>
</dbReference>
<dbReference type="GO" id="GO:0005886">
    <property type="term" value="C:plasma membrane"/>
    <property type="evidence" value="ECO:0007669"/>
    <property type="project" value="UniProtKB-SubCell"/>
</dbReference>
<keyword evidence="1" id="KW-1133">Transmembrane helix</keyword>
<dbReference type="Proteomes" id="UP000001882">
    <property type="component" value="Chromosome"/>
</dbReference>
<dbReference type="GO" id="GO:0140359">
    <property type="term" value="F:ABC-type transporter activity"/>
    <property type="evidence" value="ECO:0007669"/>
    <property type="project" value="InterPro"/>
</dbReference>
<dbReference type="Pfam" id="PF12679">
    <property type="entry name" value="ABC2_membrane_2"/>
    <property type="match status" value="1"/>
</dbReference>
<keyword evidence="3" id="KW-1185">Reference proteome</keyword>
<dbReference type="RefSeq" id="WP_012900788.1">
    <property type="nucleotide sequence ID" value="NC_013665.1"/>
</dbReference>
<evidence type="ECO:0000313" key="3">
    <source>
        <dbReference type="Proteomes" id="UP000001882"/>
    </source>
</evidence>
<dbReference type="InParanoid" id="D1Z092"/>
<dbReference type="EMBL" id="AP011532">
    <property type="protein sequence ID" value="BAI62114.1"/>
    <property type="molecule type" value="Genomic_DNA"/>
</dbReference>
<protein>
    <submittedName>
        <fullName evidence="2">ABC transporter</fullName>
    </submittedName>
</protein>
<dbReference type="PANTHER" id="PTHR37305:SF1">
    <property type="entry name" value="MEMBRANE PROTEIN"/>
    <property type="match status" value="1"/>
</dbReference>
<evidence type="ECO:0000313" key="2">
    <source>
        <dbReference type="EMBL" id="BAI62114.1"/>
    </source>
</evidence>
<dbReference type="STRING" id="304371.MCP_2042"/>
<reference evidence="2 3" key="2">
    <citation type="journal article" date="2008" name="Int. J. Syst. Evol. Microbiol.">
        <title>Methanocella paludicola gen. nov., sp. nov., a methane-producing archaeon, the first isolate of the lineage 'Rice Cluster I', and proposal of the new archaeal order Methanocellales ord. nov.</title>
        <authorList>
            <person name="Sakai S."/>
            <person name="Imachi H."/>
            <person name="Hanada S."/>
            <person name="Ohashi A."/>
            <person name="Harada H."/>
            <person name="Kamagata Y."/>
        </authorList>
    </citation>
    <scope>NUCLEOTIDE SEQUENCE [LARGE SCALE GENOMIC DNA]</scope>
    <source>
        <strain evidence="3">DSM 17711 / JCM 13418 / NBRC 101707 / SANAE</strain>
    </source>
</reference>
<reference evidence="3" key="3">
    <citation type="journal article" date="2011" name="PLoS ONE">
        <title>Genome sequence of a mesophilic hydrogenotrophic methanogen Methanocella paludicola, the first cultivated representative of the order Methanocellales.</title>
        <authorList>
            <person name="Sakai S."/>
            <person name="Takaki Y."/>
            <person name="Shimamura S."/>
            <person name="Sekine M."/>
            <person name="Tajima T."/>
            <person name="Kosugi H."/>
            <person name="Ichikawa N."/>
            <person name="Tasumi E."/>
            <person name="Hiraki A.T."/>
            <person name="Shimizu A."/>
            <person name="Kato Y."/>
            <person name="Nishiko R."/>
            <person name="Mori K."/>
            <person name="Fujita N."/>
            <person name="Imachi H."/>
            <person name="Takai K."/>
        </authorList>
    </citation>
    <scope>NUCLEOTIDE SEQUENCE [LARGE SCALE GENOMIC DNA]</scope>
    <source>
        <strain evidence="3">DSM 17711 / JCM 13418 / NBRC 101707 / SANAE</strain>
    </source>
</reference>
<name>D1Z092_METPS</name>
<organism evidence="2 3">
    <name type="scientific">Methanocella paludicola (strain DSM 17711 / JCM 13418 / NBRC 101707 / SANAE)</name>
    <dbReference type="NCBI Taxonomy" id="304371"/>
    <lineage>
        <taxon>Archaea</taxon>
        <taxon>Methanobacteriati</taxon>
        <taxon>Methanobacteriota</taxon>
        <taxon>Stenosarchaea group</taxon>
        <taxon>Methanomicrobia</taxon>
        <taxon>Methanocellales</taxon>
        <taxon>Methanocellaceae</taxon>
        <taxon>Methanocella</taxon>
    </lineage>
</organism>
<dbReference type="OrthoDB" id="385032at2157"/>
<feature type="transmembrane region" description="Helical" evidence="1">
    <location>
        <begin position="35"/>
        <end position="56"/>
    </location>
</feature>
<keyword evidence="1" id="KW-0812">Transmembrane</keyword>
<feature type="transmembrane region" description="Helical" evidence="1">
    <location>
        <begin position="76"/>
        <end position="96"/>
    </location>
</feature>
<feature type="transmembrane region" description="Helical" evidence="1">
    <location>
        <begin position="163"/>
        <end position="186"/>
    </location>
</feature>
<dbReference type="KEGG" id="mpd:MCP_2042"/>
<accession>D1Z092</accession>
<feature type="transmembrane region" description="Helical" evidence="1">
    <location>
        <begin position="128"/>
        <end position="151"/>
    </location>
</feature>
<sequence length="268" mass="29113">MPEKAFIGVKDRGLLAGLSNMLANENGRWWRTEKWIIQLTAWIVLLDLTMAFLLYVRPYITGEAGSPGLVSSNVRMVSGLFFSLAGIYLPFGIAIMTHDAVIRERELGTMAWVLSKPISRLSFALSKVIANTIGVMALMVMVPGIIAYGMISLYNGSFINAGNFFGALGILALLCMFYIALVFMLGSITKSRYAVLGVTALYILMSLGAAEQLQKIGVYLSWRLSYTAADLSAYGILAPDALAQFISAGALILVMLAVAFVSVERIEI</sequence>
<gene>
    <name evidence="2" type="ordered locus">MCP_2042</name>
</gene>